<dbReference type="GO" id="GO:0009166">
    <property type="term" value="P:nucleotide catabolic process"/>
    <property type="evidence" value="ECO:0007669"/>
    <property type="project" value="InterPro"/>
</dbReference>
<feature type="region of interest" description="Disordered" evidence="4">
    <location>
        <begin position="680"/>
        <end position="706"/>
    </location>
</feature>
<reference evidence="7" key="1">
    <citation type="submission" date="2022-07" db="EMBL/GenBank/DDBJ databases">
        <title>Phylogenomic reconstructions and comparative analyses of Kickxellomycotina fungi.</title>
        <authorList>
            <person name="Reynolds N.K."/>
            <person name="Stajich J.E."/>
            <person name="Barry K."/>
            <person name="Grigoriev I.V."/>
            <person name="Crous P."/>
            <person name="Smith M.E."/>
        </authorList>
    </citation>
    <scope>NUCLEOTIDE SEQUENCE</scope>
    <source>
        <strain evidence="7">NBRC 105414</strain>
    </source>
</reference>
<evidence type="ECO:0000259" key="6">
    <source>
        <dbReference type="Pfam" id="PF02872"/>
    </source>
</evidence>
<dbReference type="OrthoDB" id="10252235at2759"/>
<evidence type="ECO:0000256" key="2">
    <source>
        <dbReference type="ARBA" id="ARBA00022729"/>
    </source>
</evidence>
<dbReference type="InterPro" id="IPR029052">
    <property type="entry name" value="Metallo-depent_PP-like"/>
</dbReference>
<evidence type="ECO:0008006" key="9">
    <source>
        <dbReference type="Google" id="ProtNLM"/>
    </source>
</evidence>
<keyword evidence="8" id="KW-1185">Reference proteome</keyword>
<dbReference type="InterPro" id="IPR036907">
    <property type="entry name" value="5'-Nucleotdase_C_sf"/>
</dbReference>
<sequence>MSTLRILHFNDVYHVAASSQEPVGGAARFARLLKTVQERDGGGAQVTLFSGDAYFPSLESSVSHGRHMVPVLNRLGIDASTLGNHEFDQGLDQLERLIRDNNFPWVITNLVDRGTGAPAAAGCVPHLVKDVGGVRIGIIGIIEREWLDTLPCLPPTFEYRDFVESARAAARMLKDPGGHACDLVVCLSHMRLHNDLALADACGDAVDLVLGGHDHFYYVGSGIDAYEDPAAAQLPADYSGAQDDREMAAAWAAERRSLAGGRAGRRVVKSGTDFRDLSEIEVRLGADGAVARVSVTRHRATSSVPEDAEVKGMVDRIQAHLSKALDKVVGFAACDLDARSTACRTRESNLGSLSGDLMRLCYAESAGAQIGFLCGGTIRSDRILPAGQVTMRDITEVFPFESPVVVIRLTGDQIRRALENGVSKWPANEGRFPQVSGIRFAFDPFRPPGSRVTSIVLTAEARALARRSHSMAATGDSEAEEEEEDGDDDGADEPLVMDRHYVVATREYMYQGHDGYDAMVGAEAIVDDENGITFANLYERYFRGLAVYNALRFATGGYAQDCSRARHPAGAEEPGGQAERAESAWKRLIIKHADRLLALAHEARAEQAEAGGDDHDGADTAARIQAVIERFNGTVERQARVPRRRGARIIQALLSSATRLAAEQEPLRIARSALFGHEDNSSVPLAPAAEPQASEPRNDDAGGLLPGLLVNRRDTRSYASESLLARWAVISPQTDGRIRIIGHER</sequence>
<dbReference type="EMBL" id="JANBUL010000054">
    <property type="protein sequence ID" value="KAJ2783123.1"/>
    <property type="molecule type" value="Genomic_DNA"/>
</dbReference>
<dbReference type="InterPro" id="IPR004843">
    <property type="entry name" value="Calcineurin-like_PHP"/>
</dbReference>
<keyword evidence="3" id="KW-0547">Nucleotide-binding</keyword>
<comment type="caution">
    <text evidence="7">The sequence shown here is derived from an EMBL/GenBank/DDBJ whole genome shotgun (WGS) entry which is preliminary data.</text>
</comment>
<dbReference type="Gene3D" id="3.90.780.10">
    <property type="entry name" value="5'-Nucleotidase, C-terminal domain"/>
    <property type="match status" value="1"/>
</dbReference>
<dbReference type="Pfam" id="PF00149">
    <property type="entry name" value="Metallophos"/>
    <property type="match status" value="1"/>
</dbReference>
<dbReference type="InterPro" id="IPR008334">
    <property type="entry name" value="5'-Nucleotdase_C"/>
</dbReference>
<dbReference type="GO" id="GO:0000166">
    <property type="term" value="F:nucleotide binding"/>
    <property type="evidence" value="ECO:0007669"/>
    <property type="project" value="UniProtKB-KW"/>
</dbReference>
<dbReference type="PRINTS" id="PR01607">
    <property type="entry name" value="APYRASEFAMLY"/>
</dbReference>
<evidence type="ECO:0000256" key="4">
    <source>
        <dbReference type="SAM" id="MobiDB-lite"/>
    </source>
</evidence>
<gene>
    <name evidence="7" type="ORF">H4R18_001871</name>
</gene>
<evidence type="ECO:0000259" key="5">
    <source>
        <dbReference type="Pfam" id="PF00149"/>
    </source>
</evidence>
<keyword evidence="2" id="KW-0732">Signal</keyword>
<organism evidence="7 8">
    <name type="scientific">Coemansia javaensis</name>
    <dbReference type="NCBI Taxonomy" id="2761396"/>
    <lineage>
        <taxon>Eukaryota</taxon>
        <taxon>Fungi</taxon>
        <taxon>Fungi incertae sedis</taxon>
        <taxon>Zoopagomycota</taxon>
        <taxon>Kickxellomycotina</taxon>
        <taxon>Kickxellomycetes</taxon>
        <taxon>Kickxellales</taxon>
        <taxon>Kickxellaceae</taxon>
        <taxon>Coemansia</taxon>
    </lineage>
</organism>
<dbReference type="Proteomes" id="UP001140217">
    <property type="component" value="Unassembled WGS sequence"/>
</dbReference>
<evidence type="ECO:0000256" key="3">
    <source>
        <dbReference type="RuleBase" id="RU362119"/>
    </source>
</evidence>
<keyword evidence="3" id="KW-0378">Hydrolase</keyword>
<dbReference type="PANTHER" id="PTHR11575">
    <property type="entry name" value="5'-NUCLEOTIDASE-RELATED"/>
    <property type="match status" value="1"/>
</dbReference>
<dbReference type="AlphaFoldDB" id="A0A9W8LJZ3"/>
<evidence type="ECO:0000256" key="1">
    <source>
        <dbReference type="ARBA" id="ARBA00006654"/>
    </source>
</evidence>
<name>A0A9W8LJZ3_9FUNG</name>
<dbReference type="Pfam" id="PF02872">
    <property type="entry name" value="5_nucleotid_C"/>
    <property type="match status" value="1"/>
</dbReference>
<evidence type="ECO:0000313" key="7">
    <source>
        <dbReference type="EMBL" id="KAJ2783123.1"/>
    </source>
</evidence>
<dbReference type="Gene3D" id="3.60.21.10">
    <property type="match status" value="1"/>
</dbReference>
<feature type="domain" description="5'-Nucleotidase C-terminal" evidence="6">
    <location>
        <begin position="337"/>
        <end position="519"/>
    </location>
</feature>
<comment type="similarity">
    <text evidence="1 3">Belongs to the 5'-nucleotidase family.</text>
</comment>
<dbReference type="PANTHER" id="PTHR11575:SF48">
    <property type="entry name" value="5'-NUCLEOTIDASE"/>
    <property type="match status" value="1"/>
</dbReference>
<feature type="domain" description="Calcineurin-like phosphoesterase" evidence="5">
    <location>
        <begin position="4"/>
        <end position="216"/>
    </location>
</feature>
<accession>A0A9W8LJZ3</accession>
<feature type="region of interest" description="Disordered" evidence="4">
    <location>
        <begin position="468"/>
        <end position="495"/>
    </location>
</feature>
<protein>
    <recommendedName>
        <fullName evidence="9">Metallo-dependent phosphatase</fullName>
    </recommendedName>
</protein>
<dbReference type="SUPFAM" id="SSF56300">
    <property type="entry name" value="Metallo-dependent phosphatases"/>
    <property type="match status" value="1"/>
</dbReference>
<dbReference type="SUPFAM" id="SSF55816">
    <property type="entry name" value="5'-nucleotidase (syn. UDP-sugar hydrolase), C-terminal domain"/>
    <property type="match status" value="1"/>
</dbReference>
<dbReference type="GO" id="GO:0016787">
    <property type="term" value="F:hydrolase activity"/>
    <property type="evidence" value="ECO:0007669"/>
    <property type="project" value="UniProtKB-KW"/>
</dbReference>
<dbReference type="InterPro" id="IPR006179">
    <property type="entry name" value="5_nucleotidase/apyrase"/>
</dbReference>
<proteinExistence type="inferred from homology"/>
<evidence type="ECO:0000313" key="8">
    <source>
        <dbReference type="Proteomes" id="UP001140217"/>
    </source>
</evidence>
<feature type="compositionally biased region" description="Acidic residues" evidence="4">
    <location>
        <begin position="477"/>
        <end position="492"/>
    </location>
</feature>